<organism evidence="2 3">
    <name type="scientific">Aeromonas lusitana</name>
    <dbReference type="NCBI Taxonomy" id="931529"/>
    <lineage>
        <taxon>Bacteria</taxon>
        <taxon>Pseudomonadati</taxon>
        <taxon>Pseudomonadota</taxon>
        <taxon>Gammaproteobacteria</taxon>
        <taxon>Aeromonadales</taxon>
        <taxon>Aeromonadaceae</taxon>
        <taxon>Aeromonas</taxon>
    </lineage>
</organism>
<keyword evidence="1" id="KW-0732">Signal</keyword>
<gene>
    <name evidence="2" type="ORF">CUC44_09760</name>
</gene>
<keyword evidence="3" id="KW-1185">Reference proteome</keyword>
<evidence type="ECO:0000313" key="3">
    <source>
        <dbReference type="Proteomes" id="UP000232060"/>
    </source>
</evidence>
<evidence type="ECO:0000313" key="2">
    <source>
        <dbReference type="EMBL" id="PJC93527.1"/>
    </source>
</evidence>
<dbReference type="OrthoDB" id="5588652at2"/>
<feature type="signal peptide" evidence="1">
    <location>
        <begin position="1"/>
        <end position="19"/>
    </location>
</feature>
<name>A0A2M8HAC7_9GAMM</name>
<accession>A0A2M8HAC7</accession>
<dbReference type="EMBL" id="PGCP01000013">
    <property type="protein sequence ID" value="PJC93527.1"/>
    <property type="molecule type" value="Genomic_DNA"/>
</dbReference>
<dbReference type="AlphaFoldDB" id="A0A2M8HAC7"/>
<proteinExistence type="predicted"/>
<dbReference type="RefSeq" id="WP_100859766.1">
    <property type="nucleotide sequence ID" value="NZ_PGCP01000013.1"/>
</dbReference>
<evidence type="ECO:0000256" key="1">
    <source>
        <dbReference type="SAM" id="SignalP"/>
    </source>
</evidence>
<protein>
    <submittedName>
        <fullName evidence="2">Uncharacterized protein</fullName>
    </submittedName>
</protein>
<dbReference type="Proteomes" id="UP000232060">
    <property type="component" value="Unassembled WGS sequence"/>
</dbReference>
<sequence length="101" mass="10836">MLPSLLLTASLLVSADAPAPDPAAKEAVAVCQQFVQVRLGKMDVPEEIAARSVPKRAGEWLVDGKVKGPEGPLLFACLLKQGARWELLNFSLWAPQEINSA</sequence>
<feature type="chain" id="PRO_5014727972" evidence="1">
    <location>
        <begin position="20"/>
        <end position="101"/>
    </location>
</feature>
<reference evidence="2 3" key="1">
    <citation type="submission" date="2017-11" db="EMBL/GenBank/DDBJ databases">
        <title>Draft genome sequence of environmental isolate Aeromonas lusitania sp. nov. MDC 2473.</title>
        <authorList>
            <person name="Colston S.M."/>
            <person name="Navarro A."/>
            <person name="Martinez-Murcia A.J."/>
            <person name="Graf J."/>
        </authorList>
    </citation>
    <scope>NUCLEOTIDE SEQUENCE [LARGE SCALE GENOMIC DNA]</scope>
    <source>
        <strain evidence="2 3">MDC 2473</strain>
    </source>
</reference>
<comment type="caution">
    <text evidence="2">The sequence shown here is derived from an EMBL/GenBank/DDBJ whole genome shotgun (WGS) entry which is preliminary data.</text>
</comment>